<feature type="domain" description="DUF6815" evidence="2">
    <location>
        <begin position="293"/>
        <end position="395"/>
    </location>
</feature>
<evidence type="ECO:0000313" key="4">
    <source>
        <dbReference type="Proteomes" id="UP000660262"/>
    </source>
</evidence>
<dbReference type="OrthoDB" id="10256152at2759"/>
<reference evidence="3" key="1">
    <citation type="submission" date="2020-10" db="EMBL/GenBank/DDBJ databases">
        <title>Unveiling of a novel bifunctional photoreceptor, Dualchrome1, isolated from a cosmopolitan green alga.</title>
        <authorList>
            <person name="Suzuki S."/>
            <person name="Kawachi M."/>
        </authorList>
    </citation>
    <scope>NUCLEOTIDE SEQUENCE</scope>
    <source>
        <strain evidence="3">NIES 2893</strain>
    </source>
</reference>
<dbReference type="EMBL" id="BNJQ01000001">
    <property type="protein sequence ID" value="GHP01520.1"/>
    <property type="molecule type" value="Genomic_DNA"/>
</dbReference>
<proteinExistence type="predicted"/>
<sequence>MALHGGHGHDNKLLSSSGYLSEITLTYAPPRRRRGDSRDSRDCRDSRGGDSRGAFLPSPPGPEERRIVLIECLGGSDKPSVSSHDDDDVVHHHHRADTLPICNALLSRGWSSYPIFYSDASLEQVKAELLSCTGYIVRINPGKYDGVTQSMLDNMLREVAAAGVVAMSHPDAMIKMGAKDALVKIKHLSCGMPDTYAYYDIPAFKAQFPKSVATGVRVLKQNRGSQGEGIWVCKIKDGQEGEVTGATILDLQEAVDNHKEEKTIDEFMTFCEQYIVGENGQLVDQRFLPRIVEGEVRVNMIYETPVEIIHKKPAEGGISATLASGAKYVNYAPDDPQFTTLMKNFMADLPTIMPSLGMEGMAVPLIWTVDFILGEKDEDGSDKYFVGEFNCSCVGITQQLHLAKDVADAAIAICTQSCNF</sequence>
<feature type="region of interest" description="Disordered" evidence="1">
    <location>
        <begin position="25"/>
        <end position="62"/>
    </location>
</feature>
<dbReference type="SUPFAM" id="SSF56059">
    <property type="entry name" value="Glutathione synthetase ATP-binding domain-like"/>
    <property type="match status" value="1"/>
</dbReference>
<dbReference type="InterPro" id="IPR049212">
    <property type="entry name" value="DUF6815"/>
</dbReference>
<feature type="compositionally biased region" description="Basic and acidic residues" evidence="1">
    <location>
        <begin position="36"/>
        <end position="50"/>
    </location>
</feature>
<accession>A0A830H652</accession>
<comment type="caution">
    <text evidence="3">The sequence shown here is derived from an EMBL/GenBank/DDBJ whole genome shotgun (WGS) entry which is preliminary data.</text>
</comment>
<name>A0A830H652_9CHLO</name>
<dbReference type="AlphaFoldDB" id="A0A830H652"/>
<keyword evidence="4" id="KW-1185">Reference proteome</keyword>
<dbReference type="Proteomes" id="UP000660262">
    <property type="component" value="Unassembled WGS sequence"/>
</dbReference>
<gene>
    <name evidence="3" type="ORF">PPROV_000027600</name>
</gene>
<evidence type="ECO:0000256" key="1">
    <source>
        <dbReference type="SAM" id="MobiDB-lite"/>
    </source>
</evidence>
<dbReference type="Pfam" id="PF20668">
    <property type="entry name" value="DUF6815"/>
    <property type="match status" value="1"/>
</dbReference>
<evidence type="ECO:0000313" key="3">
    <source>
        <dbReference type="EMBL" id="GHP01520.1"/>
    </source>
</evidence>
<organism evidence="3 4">
    <name type="scientific">Pycnococcus provasolii</name>
    <dbReference type="NCBI Taxonomy" id="41880"/>
    <lineage>
        <taxon>Eukaryota</taxon>
        <taxon>Viridiplantae</taxon>
        <taxon>Chlorophyta</taxon>
        <taxon>Pseudoscourfieldiophyceae</taxon>
        <taxon>Pseudoscourfieldiales</taxon>
        <taxon>Pycnococcaceae</taxon>
        <taxon>Pycnococcus</taxon>
    </lineage>
</organism>
<evidence type="ECO:0000259" key="2">
    <source>
        <dbReference type="Pfam" id="PF20668"/>
    </source>
</evidence>
<dbReference type="NCBIfam" id="NF033816">
    <property type="entry name" value="Cj0069_fam"/>
    <property type="match status" value="1"/>
</dbReference>
<protein>
    <recommendedName>
        <fullName evidence="2">DUF6815 domain-containing protein</fullName>
    </recommendedName>
</protein>